<comment type="caution">
    <text evidence="1">The sequence shown here is derived from an EMBL/GenBank/DDBJ whole genome shotgun (WGS) entry which is preliminary data.</text>
</comment>
<dbReference type="EMBL" id="BSXT01000846">
    <property type="protein sequence ID" value="GMF35056.1"/>
    <property type="molecule type" value="Genomic_DNA"/>
</dbReference>
<organism evidence="1 2">
    <name type="scientific">Phytophthora fragariaefolia</name>
    <dbReference type="NCBI Taxonomy" id="1490495"/>
    <lineage>
        <taxon>Eukaryota</taxon>
        <taxon>Sar</taxon>
        <taxon>Stramenopiles</taxon>
        <taxon>Oomycota</taxon>
        <taxon>Peronosporomycetes</taxon>
        <taxon>Peronosporales</taxon>
        <taxon>Peronosporaceae</taxon>
        <taxon>Phytophthora</taxon>
    </lineage>
</organism>
<proteinExistence type="predicted"/>
<dbReference type="Proteomes" id="UP001165121">
    <property type="component" value="Unassembled WGS sequence"/>
</dbReference>
<protein>
    <submittedName>
        <fullName evidence="1">Unnamed protein product</fullName>
    </submittedName>
</protein>
<sequence length="98" mass="10658">MLIRTGEGDLAIHMLRCDDATADWTVESIGASCPDCEPEQQYLQHRADDGGRGGRHIPICAELTAALTGGTNRGNSEKWISTCRNVERRRKTGEVSGS</sequence>
<dbReference type="AlphaFoldDB" id="A0A9W6XB76"/>
<accession>A0A9W6XB76</accession>
<name>A0A9W6XB76_9STRA</name>
<reference evidence="1" key="1">
    <citation type="submission" date="2023-04" db="EMBL/GenBank/DDBJ databases">
        <title>Phytophthora fragariaefolia NBRC 109709.</title>
        <authorList>
            <person name="Ichikawa N."/>
            <person name="Sato H."/>
            <person name="Tonouchi N."/>
        </authorList>
    </citation>
    <scope>NUCLEOTIDE SEQUENCE</scope>
    <source>
        <strain evidence="1">NBRC 109709</strain>
    </source>
</reference>
<gene>
    <name evidence="1" type="ORF">Pfra01_000918100</name>
</gene>
<evidence type="ECO:0000313" key="1">
    <source>
        <dbReference type="EMBL" id="GMF35056.1"/>
    </source>
</evidence>
<evidence type="ECO:0000313" key="2">
    <source>
        <dbReference type="Proteomes" id="UP001165121"/>
    </source>
</evidence>
<keyword evidence="2" id="KW-1185">Reference proteome</keyword>